<evidence type="ECO:0000313" key="3">
    <source>
        <dbReference type="Proteomes" id="UP000245207"/>
    </source>
</evidence>
<gene>
    <name evidence="2" type="ORF">CTI12_AA373920</name>
</gene>
<feature type="domain" description="Reverse transcriptase zinc-binding" evidence="1">
    <location>
        <begin position="17"/>
        <end position="74"/>
    </location>
</feature>
<evidence type="ECO:0000313" key="2">
    <source>
        <dbReference type="EMBL" id="PWA61226.1"/>
    </source>
</evidence>
<protein>
    <submittedName>
        <fullName evidence="2">Reverse transcriptase zinc-binding domain-containing protein</fullName>
    </submittedName>
</protein>
<proteinExistence type="predicted"/>
<organism evidence="2 3">
    <name type="scientific">Artemisia annua</name>
    <name type="common">Sweet wormwood</name>
    <dbReference type="NCBI Taxonomy" id="35608"/>
    <lineage>
        <taxon>Eukaryota</taxon>
        <taxon>Viridiplantae</taxon>
        <taxon>Streptophyta</taxon>
        <taxon>Embryophyta</taxon>
        <taxon>Tracheophyta</taxon>
        <taxon>Spermatophyta</taxon>
        <taxon>Magnoliopsida</taxon>
        <taxon>eudicotyledons</taxon>
        <taxon>Gunneridae</taxon>
        <taxon>Pentapetalae</taxon>
        <taxon>asterids</taxon>
        <taxon>campanulids</taxon>
        <taxon>Asterales</taxon>
        <taxon>Asteraceae</taxon>
        <taxon>Asteroideae</taxon>
        <taxon>Anthemideae</taxon>
        <taxon>Artemisiinae</taxon>
        <taxon>Artemisia</taxon>
    </lineage>
</organism>
<dbReference type="PANTHER" id="PTHR33116">
    <property type="entry name" value="REVERSE TRANSCRIPTASE ZINC-BINDING DOMAIN-CONTAINING PROTEIN-RELATED-RELATED"/>
    <property type="match status" value="1"/>
</dbReference>
<reference evidence="2 3" key="1">
    <citation type="journal article" date="2018" name="Mol. Plant">
        <title>The genome of Artemisia annua provides insight into the evolution of Asteraceae family and artemisinin biosynthesis.</title>
        <authorList>
            <person name="Shen Q."/>
            <person name="Zhang L."/>
            <person name="Liao Z."/>
            <person name="Wang S."/>
            <person name="Yan T."/>
            <person name="Shi P."/>
            <person name="Liu M."/>
            <person name="Fu X."/>
            <person name="Pan Q."/>
            <person name="Wang Y."/>
            <person name="Lv Z."/>
            <person name="Lu X."/>
            <person name="Zhang F."/>
            <person name="Jiang W."/>
            <person name="Ma Y."/>
            <person name="Chen M."/>
            <person name="Hao X."/>
            <person name="Li L."/>
            <person name="Tang Y."/>
            <person name="Lv G."/>
            <person name="Zhou Y."/>
            <person name="Sun X."/>
            <person name="Brodelius P.E."/>
            <person name="Rose J.K.C."/>
            <person name="Tang K."/>
        </authorList>
    </citation>
    <scope>NUCLEOTIDE SEQUENCE [LARGE SCALE GENOMIC DNA]</scope>
    <source>
        <strain evidence="3">cv. Huhao1</strain>
        <tissue evidence="2">Leaf</tissue>
    </source>
</reference>
<dbReference type="PANTHER" id="PTHR33116:SF84">
    <property type="entry name" value="RNA-DIRECTED DNA POLYMERASE"/>
    <property type="match status" value="1"/>
</dbReference>
<dbReference type="STRING" id="35608.A0A2U1MJ23"/>
<dbReference type="Pfam" id="PF13966">
    <property type="entry name" value="zf-RVT"/>
    <property type="match status" value="1"/>
</dbReference>
<keyword evidence="2" id="KW-0548">Nucleotidyltransferase</keyword>
<dbReference type="GO" id="GO:0003964">
    <property type="term" value="F:RNA-directed DNA polymerase activity"/>
    <property type="evidence" value="ECO:0007669"/>
    <property type="project" value="UniProtKB-KW"/>
</dbReference>
<sequence>MDYQAYYGWVYQMSHHWVYQHTFILWLAIKAKLCTQDKLARWFPNKSYTCSLCGKGNDSHDHLFFNCDFACEVWAKVCDIAKIEFQKTTWVVTVENLSKKNNGRNIWAVIRKISVAAAVYHIWKERNNRLFNNCKRSTEEVFGALCEELRGKMTTITVKQSANVCEAEELWNVKFQRKNV</sequence>
<dbReference type="AlphaFoldDB" id="A0A2U1MJ23"/>
<keyword evidence="2" id="KW-0808">Transferase</keyword>
<comment type="caution">
    <text evidence="2">The sequence shown here is derived from an EMBL/GenBank/DDBJ whole genome shotgun (WGS) entry which is preliminary data.</text>
</comment>
<dbReference type="OrthoDB" id="1740028at2759"/>
<keyword evidence="2" id="KW-0695">RNA-directed DNA polymerase</keyword>
<evidence type="ECO:0000259" key="1">
    <source>
        <dbReference type="Pfam" id="PF13966"/>
    </source>
</evidence>
<keyword evidence="3" id="KW-1185">Reference proteome</keyword>
<dbReference type="Proteomes" id="UP000245207">
    <property type="component" value="Unassembled WGS sequence"/>
</dbReference>
<accession>A0A2U1MJ23</accession>
<name>A0A2U1MJ23_ARTAN</name>
<dbReference type="EMBL" id="PKPP01005156">
    <property type="protein sequence ID" value="PWA61226.1"/>
    <property type="molecule type" value="Genomic_DNA"/>
</dbReference>
<dbReference type="InterPro" id="IPR026960">
    <property type="entry name" value="RVT-Znf"/>
</dbReference>